<keyword evidence="2" id="KW-1185">Reference proteome</keyword>
<dbReference type="EMBL" id="NKHF01000075">
    <property type="protein sequence ID" value="PCK30724.1"/>
    <property type="molecule type" value="Genomic_DNA"/>
</dbReference>
<accession>A0A2A5JMN5</accession>
<evidence type="ECO:0000313" key="2">
    <source>
        <dbReference type="Proteomes" id="UP000228621"/>
    </source>
</evidence>
<dbReference type="Proteomes" id="UP000228621">
    <property type="component" value="Unassembled WGS sequence"/>
</dbReference>
<protein>
    <submittedName>
        <fullName evidence="1">Uncharacterized protein</fullName>
    </submittedName>
</protein>
<gene>
    <name evidence="1" type="ORF">CEX98_16035</name>
</gene>
<dbReference type="AlphaFoldDB" id="A0A2A5JMN5"/>
<name>A0A2A5JMN5_PSEO7</name>
<proteinExistence type="predicted"/>
<comment type="caution">
    <text evidence="1">The sequence shown here is derived from an EMBL/GenBank/DDBJ whole genome shotgun (WGS) entry which is preliminary data.</text>
</comment>
<organism evidence="1 2">
    <name type="scientific">Pseudoalteromonas piscicida</name>
    <dbReference type="NCBI Taxonomy" id="43662"/>
    <lineage>
        <taxon>Bacteria</taxon>
        <taxon>Pseudomonadati</taxon>
        <taxon>Pseudomonadota</taxon>
        <taxon>Gammaproteobacteria</taxon>
        <taxon>Alteromonadales</taxon>
        <taxon>Pseudoalteromonadaceae</taxon>
        <taxon>Pseudoalteromonas</taxon>
    </lineage>
</organism>
<reference evidence="2" key="1">
    <citation type="journal article" date="2019" name="Genome Announc.">
        <title>Draft Genome Sequence of Pseudoalteromonas piscicida Strain 36Y ROTHPW, an Hypersaline Seawater Isolate from the South Coast of Sonora, Mexico.</title>
        <authorList>
            <person name="Sanchez-Diaz R."/>
            <person name="Molina-Garza Z.J."/>
            <person name="Cruz-Suarez L.E."/>
            <person name="Selvin J."/>
            <person name="Kiran G.S."/>
            <person name="Ibarra-Gamez J.C."/>
            <person name="Gomez-Gil B."/>
            <person name="Galaviz-Silva L."/>
        </authorList>
    </citation>
    <scope>NUCLEOTIDE SEQUENCE [LARGE SCALE GENOMIC DNA]</scope>
    <source>
        <strain evidence="2">36Y_RITHPW</strain>
    </source>
</reference>
<sequence length="78" mass="9108">MNLKSPAQGFFYAPNSTNINENYFQKAIDARLNLIDNQYQQEHMFSVDSTLNRVVGDVLQRPLMRVTGNHYLLHCSYR</sequence>
<evidence type="ECO:0000313" key="1">
    <source>
        <dbReference type="EMBL" id="PCK30724.1"/>
    </source>
</evidence>